<reference evidence="1" key="1">
    <citation type="journal article" date="2022" name="Int. J. Mol. Sci.">
        <title>Draft Genome of Tanacetum Coccineum: Genomic Comparison of Closely Related Tanacetum-Family Plants.</title>
        <authorList>
            <person name="Yamashiro T."/>
            <person name="Shiraishi A."/>
            <person name="Nakayama K."/>
            <person name="Satake H."/>
        </authorList>
    </citation>
    <scope>NUCLEOTIDE SEQUENCE</scope>
</reference>
<evidence type="ECO:0000313" key="1">
    <source>
        <dbReference type="EMBL" id="GJT26444.1"/>
    </source>
</evidence>
<gene>
    <name evidence="1" type="ORF">Tco_0906719</name>
</gene>
<sequence length="116" mass="13588">MICSCRKMPKFTQMVKLVVRNKEKLEEICYSHCPPMLNVPSHHEQSSRGNLKIRENFLSPCALQELNRTSALADYTELALIFYLILSTRNLSLKHLTPSRMKIELANSYQFLTRWE</sequence>
<organism evidence="1 2">
    <name type="scientific">Tanacetum coccineum</name>
    <dbReference type="NCBI Taxonomy" id="301880"/>
    <lineage>
        <taxon>Eukaryota</taxon>
        <taxon>Viridiplantae</taxon>
        <taxon>Streptophyta</taxon>
        <taxon>Embryophyta</taxon>
        <taxon>Tracheophyta</taxon>
        <taxon>Spermatophyta</taxon>
        <taxon>Magnoliopsida</taxon>
        <taxon>eudicotyledons</taxon>
        <taxon>Gunneridae</taxon>
        <taxon>Pentapetalae</taxon>
        <taxon>asterids</taxon>
        <taxon>campanulids</taxon>
        <taxon>Asterales</taxon>
        <taxon>Asteraceae</taxon>
        <taxon>Asteroideae</taxon>
        <taxon>Anthemideae</taxon>
        <taxon>Anthemidinae</taxon>
        <taxon>Tanacetum</taxon>
    </lineage>
</organism>
<proteinExistence type="predicted"/>
<name>A0ABQ5CNF6_9ASTR</name>
<keyword evidence="2" id="KW-1185">Reference proteome</keyword>
<reference evidence="1" key="2">
    <citation type="submission" date="2022-01" db="EMBL/GenBank/DDBJ databases">
        <authorList>
            <person name="Yamashiro T."/>
            <person name="Shiraishi A."/>
            <person name="Satake H."/>
            <person name="Nakayama K."/>
        </authorList>
    </citation>
    <scope>NUCLEOTIDE SEQUENCE</scope>
</reference>
<evidence type="ECO:0000313" key="2">
    <source>
        <dbReference type="Proteomes" id="UP001151760"/>
    </source>
</evidence>
<dbReference type="Proteomes" id="UP001151760">
    <property type="component" value="Unassembled WGS sequence"/>
</dbReference>
<dbReference type="EMBL" id="BQNB010014293">
    <property type="protein sequence ID" value="GJT26444.1"/>
    <property type="molecule type" value="Genomic_DNA"/>
</dbReference>
<comment type="caution">
    <text evidence="1">The sequence shown here is derived from an EMBL/GenBank/DDBJ whole genome shotgun (WGS) entry which is preliminary data.</text>
</comment>
<accession>A0ABQ5CNF6</accession>
<protein>
    <submittedName>
        <fullName evidence="1">Uncharacterized protein</fullName>
    </submittedName>
</protein>